<dbReference type="Proteomes" id="UP000727506">
    <property type="component" value="Unassembled WGS sequence"/>
</dbReference>
<dbReference type="EMBL" id="JAGZSV010000076">
    <property type="protein sequence ID" value="MBS6940865.1"/>
    <property type="molecule type" value="Genomic_DNA"/>
</dbReference>
<sequence>MVTARYLKWADDAIAEIHDDRHVTFFEPRYNSTVALYTRGASSWTASQFAEFLSERIVSAQRRDIERVLFRCGLSEYDVFRVAEVTRAINAKDELWLADSLDSRFADAMTDVFESVFLRKMDAVGESVNTPEGFNVKRYGVMRGRYGIVKKRISPLHTDVESEIAAYALAKEMGVPCCPAYRFDSDSVFSEFRYDFTKDYIVHMRRLFDGPRGENELENLLSVRPAYARDFYRMVVFDFVTRQDDRHLSNMAVKMGESGESFYPLYDNGRSLFYEDTPDFVERAVADPAAYATTFGFAGTYWDHVRDIAAKGIPIPDLVNLDIPEDRVVALLEAAGFKGYRLEGAMCWIVRCLEMLRAL</sequence>
<organism evidence="1 2">
    <name type="scientific">Slackia piriformis</name>
    <dbReference type="NCBI Taxonomy" id="626934"/>
    <lineage>
        <taxon>Bacteria</taxon>
        <taxon>Bacillati</taxon>
        <taxon>Actinomycetota</taxon>
        <taxon>Coriobacteriia</taxon>
        <taxon>Eggerthellales</taxon>
        <taxon>Eggerthellaceae</taxon>
        <taxon>Slackia</taxon>
    </lineage>
</organism>
<dbReference type="Gene3D" id="1.10.1070.20">
    <property type="match status" value="1"/>
</dbReference>
<evidence type="ECO:0008006" key="3">
    <source>
        <dbReference type="Google" id="ProtNLM"/>
    </source>
</evidence>
<comment type="caution">
    <text evidence="1">The sequence shown here is derived from an EMBL/GenBank/DDBJ whole genome shotgun (WGS) entry which is preliminary data.</text>
</comment>
<name>A0A943V124_9ACTN</name>
<proteinExistence type="predicted"/>
<evidence type="ECO:0000313" key="2">
    <source>
        <dbReference type="Proteomes" id="UP000727506"/>
    </source>
</evidence>
<reference evidence="1" key="1">
    <citation type="submission" date="2021-02" db="EMBL/GenBank/DDBJ databases">
        <title>Infant gut strain persistence is associated with maternal origin, phylogeny, and functional potential including surface adhesion and iron acquisition.</title>
        <authorList>
            <person name="Lou Y.C."/>
        </authorList>
    </citation>
    <scope>NUCLEOTIDE SEQUENCE</scope>
    <source>
        <strain evidence="1">L2_039_000G1_dasL2_039_000G1_concoct_11</strain>
    </source>
</reference>
<gene>
    <name evidence="1" type="ORF">KH142_05190</name>
</gene>
<evidence type="ECO:0000313" key="1">
    <source>
        <dbReference type="EMBL" id="MBS6940865.1"/>
    </source>
</evidence>
<accession>A0A943V124</accession>
<protein>
    <recommendedName>
        <fullName evidence="3">HipA-like C-terminal domain-containing protein</fullName>
    </recommendedName>
</protein>
<dbReference type="AlphaFoldDB" id="A0A943V124"/>